<dbReference type="GO" id="GO:0046872">
    <property type="term" value="F:metal ion binding"/>
    <property type="evidence" value="ECO:0007669"/>
    <property type="project" value="UniProtKB-KW"/>
</dbReference>
<keyword evidence="8" id="KW-0067">ATP-binding</keyword>
<keyword evidence="6" id="KW-0479">Metal-binding</keyword>
<keyword evidence="5" id="KW-0819">tRNA processing</keyword>
<dbReference type="eggNOG" id="COG0802">
    <property type="taxonomic scope" value="Bacteria"/>
</dbReference>
<evidence type="ECO:0000256" key="7">
    <source>
        <dbReference type="ARBA" id="ARBA00022741"/>
    </source>
</evidence>
<dbReference type="InterPro" id="IPR003442">
    <property type="entry name" value="T6A_TsaE"/>
</dbReference>
<evidence type="ECO:0000256" key="8">
    <source>
        <dbReference type="ARBA" id="ARBA00022840"/>
    </source>
</evidence>
<dbReference type="PANTHER" id="PTHR33540">
    <property type="entry name" value="TRNA THREONYLCARBAMOYLADENOSINE BIOSYNTHESIS PROTEIN TSAE"/>
    <property type="match status" value="1"/>
</dbReference>
<keyword evidence="12" id="KW-1185">Reference proteome</keyword>
<evidence type="ECO:0000256" key="3">
    <source>
        <dbReference type="ARBA" id="ARBA00019010"/>
    </source>
</evidence>
<evidence type="ECO:0000256" key="6">
    <source>
        <dbReference type="ARBA" id="ARBA00022723"/>
    </source>
</evidence>
<evidence type="ECO:0000256" key="2">
    <source>
        <dbReference type="ARBA" id="ARBA00007599"/>
    </source>
</evidence>
<evidence type="ECO:0000256" key="5">
    <source>
        <dbReference type="ARBA" id="ARBA00022694"/>
    </source>
</evidence>
<gene>
    <name evidence="11" type="ORF">DFW101_0592</name>
</gene>
<accession>G7QDV3</accession>
<dbReference type="HOGENOM" id="CLU_087829_3_2_7"/>
<sequence length="168" mass="17607">MDPSPSILLSLPNEAATLALGRALARLLADPGTRAALLLRGGLGSGKTTLVRGLAEALPGGEDAEVASPSFNLVNIYPTRPETCHVDLYRIAGGDPSVEEHLEAAADQDAIVAVEWAEYLPRTLVPADRLEIEWLPAETGRRCRVSACGPRGRAALHGLVAACPDLAV</sequence>
<dbReference type="EMBL" id="CM001368">
    <property type="protein sequence ID" value="EHJ46609.1"/>
    <property type="molecule type" value="Genomic_DNA"/>
</dbReference>
<dbReference type="InterPro" id="IPR027417">
    <property type="entry name" value="P-loop_NTPase"/>
</dbReference>
<dbReference type="GO" id="GO:0005737">
    <property type="term" value="C:cytoplasm"/>
    <property type="evidence" value="ECO:0007669"/>
    <property type="project" value="UniProtKB-SubCell"/>
</dbReference>
<comment type="subcellular location">
    <subcellularLocation>
        <location evidence="1">Cytoplasm</location>
    </subcellularLocation>
</comment>
<dbReference type="Gene3D" id="3.40.50.300">
    <property type="entry name" value="P-loop containing nucleotide triphosphate hydrolases"/>
    <property type="match status" value="1"/>
</dbReference>
<dbReference type="SUPFAM" id="SSF52540">
    <property type="entry name" value="P-loop containing nucleoside triphosphate hydrolases"/>
    <property type="match status" value="1"/>
</dbReference>
<dbReference type="RefSeq" id="WP_009180045.1">
    <property type="nucleotide sequence ID" value="NZ_CM001368.1"/>
</dbReference>
<keyword evidence="7" id="KW-0547">Nucleotide-binding</keyword>
<dbReference type="GO" id="GO:0002949">
    <property type="term" value="P:tRNA threonylcarbamoyladenosine modification"/>
    <property type="evidence" value="ECO:0007669"/>
    <property type="project" value="InterPro"/>
</dbReference>
<organism evidence="11 12">
    <name type="scientific">Solidesulfovibrio carbinoliphilus subsp. oakridgensis</name>
    <dbReference type="NCBI Taxonomy" id="694327"/>
    <lineage>
        <taxon>Bacteria</taxon>
        <taxon>Pseudomonadati</taxon>
        <taxon>Thermodesulfobacteriota</taxon>
        <taxon>Desulfovibrionia</taxon>
        <taxon>Desulfovibrionales</taxon>
        <taxon>Desulfovibrionaceae</taxon>
        <taxon>Solidesulfovibrio</taxon>
    </lineage>
</organism>
<name>G7QDV3_9BACT</name>
<keyword evidence="4" id="KW-0963">Cytoplasm</keyword>
<evidence type="ECO:0000313" key="11">
    <source>
        <dbReference type="EMBL" id="EHJ46609.1"/>
    </source>
</evidence>
<dbReference type="Proteomes" id="UP000004662">
    <property type="component" value="Chromosome"/>
</dbReference>
<evidence type="ECO:0000256" key="4">
    <source>
        <dbReference type="ARBA" id="ARBA00022490"/>
    </source>
</evidence>
<keyword evidence="9" id="KW-0460">Magnesium</keyword>
<evidence type="ECO:0000313" key="12">
    <source>
        <dbReference type="Proteomes" id="UP000004662"/>
    </source>
</evidence>
<dbReference type="NCBIfam" id="TIGR00150">
    <property type="entry name" value="T6A_YjeE"/>
    <property type="match status" value="1"/>
</dbReference>
<dbReference type="AlphaFoldDB" id="G7QDV3"/>
<comment type="similarity">
    <text evidence="2">Belongs to the TsaE family.</text>
</comment>
<dbReference type="GO" id="GO:0005524">
    <property type="term" value="F:ATP binding"/>
    <property type="evidence" value="ECO:0007669"/>
    <property type="project" value="UniProtKB-KW"/>
</dbReference>
<dbReference type="OrthoDB" id="9815896at2"/>
<protein>
    <recommendedName>
        <fullName evidence="3">tRNA threonylcarbamoyladenosine biosynthesis protein TsaE</fullName>
    </recommendedName>
    <alternativeName>
        <fullName evidence="10">t(6)A37 threonylcarbamoyladenosine biosynthesis protein TsaE</fullName>
    </alternativeName>
</protein>
<evidence type="ECO:0000256" key="10">
    <source>
        <dbReference type="ARBA" id="ARBA00032441"/>
    </source>
</evidence>
<reference evidence="12" key="1">
    <citation type="journal article" date="2015" name="Genome Announc.">
        <title>High-Quality Draft Genome Sequence of Desulfovibrio carbinoliphilus FW-101-2B, an Organic Acid-Oxidizing Sulfate-Reducing Bacterium Isolated from Uranium(VI)-Contaminated Groundwater.</title>
        <authorList>
            <person name="Ramsay B.D."/>
            <person name="Hwang C."/>
            <person name="Woo H.L."/>
            <person name="Carroll S.L."/>
            <person name="Lucas S."/>
            <person name="Han J."/>
            <person name="Lapidus A.L."/>
            <person name="Cheng J.F."/>
            <person name="Goodwin L.A."/>
            <person name="Pitluck S."/>
            <person name="Peters L."/>
            <person name="Chertkov O."/>
            <person name="Held B."/>
            <person name="Detter J.C."/>
            <person name="Han C.S."/>
            <person name="Tapia R."/>
            <person name="Land M.L."/>
            <person name="Hauser L.J."/>
            <person name="Kyrpides N.C."/>
            <person name="Ivanova N.N."/>
            <person name="Mikhailova N."/>
            <person name="Pagani I."/>
            <person name="Woyke T."/>
            <person name="Arkin A.P."/>
            <person name="Dehal P."/>
            <person name="Chivian D."/>
            <person name="Criddle C.S."/>
            <person name="Wu W."/>
            <person name="Chakraborty R."/>
            <person name="Hazen T.C."/>
            <person name="Fields M.W."/>
        </authorList>
    </citation>
    <scope>NUCLEOTIDE SEQUENCE [LARGE SCALE GENOMIC DNA]</scope>
    <source>
        <strain evidence="12">FW-101-2B</strain>
    </source>
</reference>
<dbReference type="PANTHER" id="PTHR33540:SF2">
    <property type="entry name" value="TRNA THREONYLCARBAMOYLADENOSINE BIOSYNTHESIS PROTEIN TSAE"/>
    <property type="match status" value="1"/>
</dbReference>
<evidence type="ECO:0000256" key="9">
    <source>
        <dbReference type="ARBA" id="ARBA00022842"/>
    </source>
</evidence>
<dbReference type="STRING" id="694327.DFW101_0592"/>
<evidence type="ECO:0000256" key="1">
    <source>
        <dbReference type="ARBA" id="ARBA00004496"/>
    </source>
</evidence>
<proteinExistence type="inferred from homology"/>
<dbReference type="Pfam" id="PF02367">
    <property type="entry name" value="TsaE"/>
    <property type="match status" value="1"/>
</dbReference>